<dbReference type="InterPro" id="IPR045569">
    <property type="entry name" value="Metalloprtase-TldD/E_C"/>
</dbReference>
<dbReference type="SUPFAM" id="SSF111283">
    <property type="entry name" value="Putative modulator of DNA gyrase, PmbA/TldD"/>
    <property type="match status" value="1"/>
</dbReference>
<dbReference type="Pfam" id="PF19289">
    <property type="entry name" value="PmbA_TldD_3rd"/>
    <property type="match status" value="1"/>
</dbReference>
<dbReference type="STRING" id="1817813.A2008_05465"/>
<feature type="domain" description="Metalloprotease TldD/E C-terminal" evidence="1">
    <location>
        <begin position="242"/>
        <end position="431"/>
    </location>
</feature>
<dbReference type="Proteomes" id="UP000178735">
    <property type="component" value="Unassembled WGS sequence"/>
</dbReference>
<sequence>MKDKVLTILCDFLAALRAHKDFAAEDFRLTSDYNESLTLGQKENELLGPYNMPSISKSLTATLYIRWNDKKVSNVNLNYEGILNFDKEIGGWREKAFHDEWAPAVWHESVFDNADALKYKMYDPEIAEIVDGKAGFLFDAIKHADTKLRSVSKLITVNAFAAVNRRFIFLGPDAGEPVYDFDFSLAGIAFELDNQYSDSFIKRRIFTFKDIDPMIEKALRFYPAFSAKTDKKDALPKPAVKSVILTPSVSESFINKYLMSNLYGRPVVEKQARFSLGDFSSHEKFFRDDISIKYEPDFDDFEVNNIPLTYEGVYSEPVYFVKHGKLQTPMLDLKYAKKAEMQPTAYLSPDTFQCSEYKLKIETGEYECVNNILDDMRDGFIIFDVLGMHTQDHTSGDFSISAPHAVMVRDGKPAGLVKLSISGNFFEILNHHNTKFLNWYCEGDSVLMKCTCS</sequence>
<accession>A0A1F7WPA6</accession>
<evidence type="ECO:0000313" key="3">
    <source>
        <dbReference type="Proteomes" id="UP000178735"/>
    </source>
</evidence>
<proteinExistence type="predicted"/>
<dbReference type="InterPro" id="IPR036059">
    <property type="entry name" value="TldD/PmbA_sf"/>
</dbReference>
<dbReference type="GO" id="GO:0005829">
    <property type="term" value="C:cytosol"/>
    <property type="evidence" value="ECO:0007669"/>
    <property type="project" value="TreeGrafter"/>
</dbReference>
<gene>
    <name evidence="2" type="ORF">A2008_05465</name>
</gene>
<evidence type="ECO:0000259" key="1">
    <source>
        <dbReference type="Pfam" id="PF19289"/>
    </source>
</evidence>
<dbReference type="PANTHER" id="PTHR43421:SF1">
    <property type="entry name" value="METALLOPROTEASE PMBA"/>
    <property type="match status" value="1"/>
</dbReference>
<dbReference type="AlphaFoldDB" id="A0A1F7WPA6"/>
<reference evidence="2 3" key="1">
    <citation type="journal article" date="2016" name="Nat. Commun.">
        <title>Thousands of microbial genomes shed light on interconnected biogeochemical processes in an aquifer system.</title>
        <authorList>
            <person name="Anantharaman K."/>
            <person name="Brown C.T."/>
            <person name="Hug L.A."/>
            <person name="Sharon I."/>
            <person name="Castelle C.J."/>
            <person name="Probst A.J."/>
            <person name="Thomas B.C."/>
            <person name="Singh A."/>
            <person name="Wilkins M.J."/>
            <person name="Karaoz U."/>
            <person name="Brodie E.L."/>
            <person name="Williams K.H."/>
            <person name="Hubbard S.S."/>
            <person name="Banfield J.F."/>
        </authorList>
    </citation>
    <scope>NUCLEOTIDE SEQUENCE [LARGE SCALE GENOMIC DNA]</scope>
</reference>
<dbReference type="GO" id="GO:0006508">
    <property type="term" value="P:proteolysis"/>
    <property type="evidence" value="ECO:0007669"/>
    <property type="project" value="InterPro"/>
</dbReference>
<dbReference type="InterPro" id="IPR047657">
    <property type="entry name" value="PmbA"/>
</dbReference>
<evidence type="ECO:0000313" key="2">
    <source>
        <dbReference type="EMBL" id="OGM04666.1"/>
    </source>
</evidence>
<dbReference type="PANTHER" id="PTHR43421">
    <property type="entry name" value="METALLOPROTEASE PMBA"/>
    <property type="match status" value="1"/>
</dbReference>
<dbReference type="GO" id="GO:0008237">
    <property type="term" value="F:metallopeptidase activity"/>
    <property type="evidence" value="ECO:0007669"/>
    <property type="project" value="InterPro"/>
</dbReference>
<organism evidence="2 3">
    <name type="scientific">Candidatus Wallbacteria bacterium GWC2_49_35</name>
    <dbReference type="NCBI Taxonomy" id="1817813"/>
    <lineage>
        <taxon>Bacteria</taxon>
        <taxon>Candidatus Walliibacteriota</taxon>
    </lineage>
</organism>
<protein>
    <recommendedName>
        <fullName evidence="1">Metalloprotease TldD/E C-terminal domain-containing protein</fullName>
    </recommendedName>
</protein>
<comment type="caution">
    <text evidence="2">The sequence shown here is derived from an EMBL/GenBank/DDBJ whole genome shotgun (WGS) entry which is preliminary data.</text>
</comment>
<name>A0A1F7WPA6_9BACT</name>
<dbReference type="EMBL" id="MGFH01000138">
    <property type="protein sequence ID" value="OGM04666.1"/>
    <property type="molecule type" value="Genomic_DNA"/>
</dbReference>